<reference evidence="2 3" key="1">
    <citation type="journal article" date="2016" name="Nat. Commun.">
        <title>Thousands of microbial genomes shed light on interconnected biogeochemical processes in an aquifer system.</title>
        <authorList>
            <person name="Anantharaman K."/>
            <person name="Brown C.T."/>
            <person name="Hug L.A."/>
            <person name="Sharon I."/>
            <person name="Castelle C.J."/>
            <person name="Probst A.J."/>
            <person name="Thomas B.C."/>
            <person name="Singh A."/>
            <person name="Wilkins M.J."/>
            <person name="Karaoz U."/>
            <person name="Brodie E.L."/>
            <person name="Williams K.H."/>
            <person name="Hubbard S.S."/>
            <person name="Banfield J.F."/>
        </authorList>
    </citation>
    <scope>NUCLEOTIDE SEQUENCE [LARGE SCALE GENOMIC DNA]</scope>
</reference>
<comment type="caution">
    <text evidence="2">The sequence shown here is derived from an EMBL/GenBank/DDBJ whole genome shotgun (WGS) entry which is preliminary data.</text>
</comment>
<dbReference type="STRING" id="1797197.A2Y75_11390"/>
<name>A0A1F2WRK4_9ACTN</name>
<dbReference type="AlphaFoldDB" id="A0A1F2WRK4"/>
<dbReference type="Pfam" id="PF12654">
    <property type="entry name" value="DUF3786"/>
    <property type="match status" value="1"/>
</dbReference>
<dbReference type="InterPro" id="IPR024264">
    <property type="entry name" value="DUF3786"/>
</dbReference>
<sequence length="221" mass="24597">MISSPQEERKAKTLQRALDEIADLDLEGQGRKGGFTCKALADGRQQISIPSFGDTLSIFFPQGDIEFPAFIDSFSLQVLALRYIKLSCDKPITGEWIAYRDLPGGRFYAATLVPTVEQPLAQAFGTSPGLLAKAAAGFGGLKVDYGDEAYVFYPFPRTPLLSVLHWGDEEFEPDCRILFDRCCSHYLNTDDLKILATQLSAYLLKWSGAQVQIENLLWMVE</sequence>
<accession>A0A1F2WRK4</accession>
<proteinExistence type="predicted"/>
<dbReference type="EMBL" id="MELK01000015">
    <property type="protein sequence ID" value="OFW59465.1"/>
    <property type="molecule type" value="Genomic_DNA"/>
</dbReference>
<evidence type="ECO:0000313" key="2">
    <source>
        <dbReference type="EMBL" id="OFW59465.1"/>
    </source>
</evidence>
<evidence type="ECO:0000259" key="1">
    <source>
        <dbReference type="Pfam" id="PF12654"/>
    </source>
</evidence>
<organism evidence="2 3">
    <name type="scientific">Candidatus Solincola sediminis</name>
    <dbReference type="NCBI Taxonomy" id="1797199"/>
    <lineage>
        <taxon>Bacteria</taxon>
        <taxon>Bacillati</taxon>
        <taxon>Actinomycetota</taxon>
        <taxon>Candidatus Geothermincolia</taxon>
        <taxon>Candidatus Geothermincolales</taxon>
        <taxon>Candidatus Geothermincolaceae</taxon>
        <taxon>Candidatus Solincola</taxon>
    </lineage>
</organism>
<protein>
    <recommendedName>
        <fullName evidence="1">DUF3786 domain-containing protein</fullName>
    </recommendedName>
</protein>
<gene>
    <name evidence="2" type="ORF">A2Y75_11390</name>
</gene>
<evidence type="ECO:0000313" key="3">
    <source>
        <dbReference type="Proteomes" id="UP000177876"/>
    </source>
</evidence>
<dbReference type="Proteomes" id="UP000177876">
    <property type="component" value="Unassembled WGS sequence"/>
</dbReference>
<feature type="domain" description="DUF3786" evidence="1">
    <location>
        <begin position="41"/>
        <end position="200"/>
    </location>
</feature>